<organism evidence="1 2">
    <name type="scientific">Streptomyces albipurpureus</name>
    <dbReference type="NCBI Taxonomy" id="2897419"/>
    <lineage>
        <taxon>Bacteria</taxon>
        <taxon>Bacillati</taxon>
        <taxon>Actinomycetota</taxon>
        <taxon>Actinomycetes</taxon>
        <taxon>Kitasatosporales</taxon>
        <taxon>Streptomycetaceae</taxon>
        <taxon>Streptomyces</taxon>
    </lineage>
</organism>
<gene>
    <name evidence="1" type="ORF">NBG84_21025</name>
</gene>
<reference evidence="1" key="1">
    <citation type="submission" date="2022-06" db="EMBL/GenBank/DDBJ databases">
        <title>Genome public.</title>
        <authorList>
            <person name="Sun Q."/>
        </authorList>
    </citation>
    <scope>NUCLEOTIDE SEQUENCE</scope>
    <source>
        <strain evidence="1">CWNU-1</strain>
    </source>
</reference>
<dbReference type="EMBL" id="JAMQAW010000025">
    <property type="protein sequence ID" value="MCM2390752.1"/>
    <property type="molecule type" value="Genomic_DNA"/>
</dbReference>
<proteinExistence type="predicted"/>
<accession>A0ABT0UQV7</accession>
<keyword evidence="2" id="KW-1185">Reference proteome</keyword>
<dbReference type="RefSeq" id="WP_250921077.1">
    <property type="nucleotide sequence ID" value="NZ_JAMQAW010000025.1"/>
</dbReference>
<comment type="caution">
    <text evidence="1">The sequence shown here is derived from an EMBL/GenBank/DDBJ whole genome shotgun (WGS) entry which is preliminary data.</text>
</comment>
<evidence type="ECO:0000313" key="2">
    <source>
        <dbReference type="Proteomes" id="UP001431429"/>
    </source>
</evidence>
<sequence length="55" mass="6169">MISAYRVEWMAKVHPDIFQAVADDEAGIDNGVPLDVVMAEYDPDPYERRDEGEAA</sequence>
<dbReference type="Proteomes" id="UP001431429">
    <property type="component" value="Unassembled WGS sequence"/>
</dbReference>
<protein>
    <submittedName>
        <fullName evidence="1">Uncharacterized protein</fullName>
    </submittedName>
</protein>
<name>A0ABT0UQV7_9ACTN</name>
<evidence type="ECO:0000313" key="1">
    <source>
        <dbReference type="EMBL" id="MCM2390752.1"/>
    </source>
</evidence>